<feature type="domain" description="NADH-rubredoxin oxidoreductase C-terminal" evidence="5">
    <location>
        <begin position="329"/>
        <end position="376"/>
    </location>
</feature>
<dbReference type="SUPFAM" id="SSF51905">
    <property type="entry name" value="FAD/NAD(P)-binding domain"/>
    <property type="match status" value="1"/>
</dbReference>
<dbReference type="InterPro" id="IPR016156">
    <property type="entry name" value="FAD/NAD-linked_Rdtase_dimer_sf"/>
</dbReference>
<evidence type="ECO:0000313" key="6">
    <source>
        <dbReference type="EMBL" id="NEC32786.1"/>
    </source>
</evidence>
<dbReference type="Pfam" id="PF18267">
    <property type="entry name" value="Rubredoxin_C"/>
    <property type="match status" value="1"/>
</dbReference>
<dbReference type="RefSeq" id="WP_109033024.1">
    <property type="nucleotide sequence ID" value="NZ_BEWD01000007.1"/>
</dbReference>
<proteinExistence type="predicted"/>
<dbReference type="PRINTS" id="PR00368">
    <property type="entry name" value="FADPNR"/>
</dbReference>
<dbReference type="PANTHER" id="PTHR43429:SF3">
    <property type="entry name" value="NITRITE REDUCTASE [NAD(P)H]"/>
    <property type="match status" value="1"/>
</dbReference>
<name>A0A6G3T8C7_9ACTN</name>
<dbReference type="Proteomes" id="UP000475666">
    <property type="component" value="Unassembled WGS sequence"/>
</dbReference>
<protein>
    <submittedName>
        <fullName evidence="6">NAD(P)/FAD-dependent oxidoreductase</fullName>
    </submittedName>
</protein>
<gene>
    <name evidence="6" type="ORF">G3I66_06285</name>
</gene>
<dbReference type="InterPro" id="IPR036188">
    <property type="entry name" value="FAD/NAD-bd_sf"/>
</dbReference>
<evidence type="ECO:0000256" key="3">
    <source>
        <dbReference type="ARBA" id="ARBA00022827"/>
    </source>
</evidence>
<evidence type="ECO:0000259" key="5">
    <source>
        <dbReference type="Pfam" id="PF18267"/>
    </source>
</evidence>
<evidence type="ECO:0000256" key="1">
    <source>
        <dbReference type="ARBA" id="ARBA00001974"/>
    </source>
</evidence>
<comment type="caution">
    <text evidence="6">The sequence shown here is derived from an EMBL/GenBank/DDBJ whole genome shotgun (WGS) entry which is preliminary data.</text>
</comment>
<keyword evidence="3" id="KW-0274">FAD</keyword>
<dbReference type="Gene3D" id="3.30.390.30">
    <property type="match status" value="1"/>
</dbReference>
<organism evidence="6 7">
    <name type="scientific">Streptomyces rubrogriseus</name>
    <dbReference type="NCBI Taxonomy" id="194673"/>
    <lineage>
        <taxon>Bacteria</taxon>
        <taxon>Bacillati</taxon>
        <taxon>Actinomycetota</taxon>
        <taxon>Actinomycetes</taxon>
        <taxon>Kitasatosporales</taxon>
        <taxon>Streptomycetaceae</taxon>
        <taxon>Streptomyces</taxon>
        <taxon>Streptomyces violaceoruber group</taxon>
    </lineage>
</organism>
<dbReference type="Pfam" id="PF07992">
    <property type="entry name" value="Pyr_redox_2"/>
    <property type="match status" value="1"/>
</dbReference>
<feature type="domain" description="FAD/NAD(P)-binding" evidence="4">
    <location>
        <begin position="6"/>
        <end position="293"/>
    </location>
</feature>
<comment type="cofactor">
    <cofactor evidence="1">
        <name>FAD</name>
        <dbReference type="ChEBI" id="CHEBI:57692"/>
    </cofactor>
</comment>
<evidence type="ECO:0000256" key="2">
    <source>
        <dbReference type="ARBA" id="ARBA00022630"/>
    </source>
</evidence>
<accession>A0A6G3T8C7</accession>
<dbReference type="PRINTS" id="PR00469">
    <property type="entry name" value="PNDRDTASEII"/>
</dbReference>
<evidence type="ECO:0000313" key="7">
    <source>
        <dbReference type="Proteomes" id="UP000475666"/>
    </source>
</evidence>
<keyword evidence="2" id="KW-0285">Flavoprotein</keyword>
<dbReference type="PANTHER" id="PTHR43429">
    <property type="entry name" value="PYRIDINE NUCLEOTIDE-DISULFIDE OXIDOREDUCTASE DOMAIN-CONTAINING"/>
    <property type="match status" value="1"/>
</dbReference>
<sequence length="408" mass="42175">MTSKSRVVVIGAGLAGVTLARRLGELGTPALTLGDEEHRPYNRVLLAEVLAGRYGPEVIALPAPAGLLRGRVTGIDRAGRTVRCADGSVIAYDTLVLATGSNAVLPPLRGLFTPDHELPEGVHAFRTMDDCLGLSKAVRPGVRAVVIGGGLLGVSAARALAVRGAQVVLAQQSERLMERQLDPAASALVRRHLEGLGVEVHTECRVRDVRSVGGAVRSVEMGDGYALGADLVVLACGVRPRAGLAREAGLAVGKGVLVDDELRTSDPHIRAIGDCAQHADRVYGLAAPALEQAGALAELLAGDGTARYTGTRSLTRLTLTGSGGSFDPLDLAAFGETDPRPGDDVVQLADATRGTYRKVVVRDDRLVGGVLVGELGTVGALARAWEGAEPLPSDGGPLLHLLTQDGGS</sequence>
<dbReference type="InterPro" id="IPR041575">
    <property type="entry name" value="Rubredoxin_C"/>
</dbReference>
<dbReference type="GeneID" id="96650650"/>
<dbReference type="EMBL" id="JAAGMQ010000178">
    <property type="protein sequence ID" value="NEC32786.1"/>
    <property type="molecule type" value="Genomic_DNA"/>
</dbReference>
<dbReference type="AlphaFoldDB" id="A0A6G3T8C7"/>
<reference evidence="6 7" key="1">
    <citation type="submission" date="2020-01" db="EMBL/GenBank/DDBJ databases">
        <title>Insect and environment-associated Actinomycetes.</title>
        <authorList>
            <person name="Currrie C."/>
            <person name="Chevrette M."/>
            <person name="Carlson C."/>
            <person name="Stubbendieck R."/>
            <person name="Wendt-Pienkowski E."/>
        </authorList>
    </citation>
    <scope>NUCLEOTIDE SEQUENCE [LARGE SCALE GENOMIC DNA]</scope>
    <source>
        <strain evidence="6 7">SID7739</strain>
    </source>
</reference>
<dbReference type="Gene3D" id="3.50.50.60">
    <property type="entry name" value="FAD/NAD(P)-binding domain"/>
    <property type="match status" value="2"/>
</dbReference>
<evidence type="ECO:0000259" key="4">
    <source>
        <dbReference type="Pfam" id="PF07992"/>
    </source>
</evidence>
<dbReference type="GO" id="GO:0016491">
    <property type="term" value="F:oxidoreductase activity"/>
    <property type="evidence" value="ECO:0007669"/>
    <property type="project" value="InterPro"/>
</dbReference>
<dbReference type="InterPro" id="IPR050260">
    <property type="entry name" value="FAD-bd_OxRdtase"/>
</dbReference>
<dbReference type="InterPro" id="IPR023753">
    <property type="entry name" value="FAD/NAD-binding_dom"/>
</dbReference>